<dbReference type="Gene3D" id="3.90.79.10">
    <property type="entry name" value="Nucleoside Triphosphate Pyrophosphohydrolase"/>
    <property type="match status" value="1"/>
</dbReference>
<dbReference type="FunFam" id="3.90.79.10:FF:000015">
    <property type="entry name" value="Nudix hydrolase 8"/>
    <property type="match status" value="1"/>
</dbReference>
<dbReference type="EMBL" id="BSEH01000146">
    <property type="protein sequence ID" value="GLJ57566.1"/>
    <property type="molecule type" value="Genomic_DNA"/>
</dbReference>
<protein>
    <recommendedName>
        <fullName evidence="5">Nudix hydrolase domain-containing protein</fullName>
    </recommendedName>
</protein>
<dbReference type="GO" id="GO:0051287">
    <property type="term" value="F:NAD binding"/>
    <property type="evidence" value="ECO:0007669"/>
    <property type="project" value="TreeGrafter"/>
</dbReference>
<organism evidence="6 7">
    <name type="scientific">Cryptomeria japonica</name>
    <name type="common">Japanese cedar</name>
    <name type="synonym">Cupressus japonica</name>
    <dbReference type="NCBI Taxonomy" id="3369"/>
    <lineage>
        <taxon>Eukaryota</taxon>
        <taxon>Viridiplantae</taxon>
        <taxon>Streptophyta</taxon>
        <taxon>Embryophyta</taxon>
        <taxon>Tracheophyta</taxon>
        <taxon>Spermatophyta</taxon>
        <taxon>Pinopsida</taxon>
        <taxon>Pinidae</taxon>
        <taxon>Conifers II</taxon>
        <taxon>Cupressales</taxon>
        <taxon>Cupressaceae</taxon>
        <taxon>Cryptomeria</taxon>
    </lineage>
</organism>
<feature type="non-terminal residue" evidence="6">
    <location>
        <position position="306"/>
    </location>
</feature>
<reference evidence="6" key="1">
    <citation type="submission" date="2022-12" db="EMBL/GenBank/DDBJ databases">
        <title>Chromosome-Level Genome Assembly of Japanese Cedar (Cryptomeriajaponica D. Don).</title>
        <authorList>
            <person name="Fujino T."/>
            <person name="Yamaguchi K."/>
            <person name="Yokoyama T."/>
            <person name="Hamanaka T."/>
            <person name="Harazono Y."/>
            <person name="Kamada H."/>
            <person name="Kobayashi W."/>
            <person name="Ujino-Ihara T."/>
            <person name="Uchiyama K."/>
            <person name="Matsumoto A."/>
            <person name="Izuno A."/>
            <person name="Tsumura Y."/>
            <person name="Toyoda A."/>
            <person name="Shigenobu S."/>
            <person name="Moriguchi Y."/>
            <person name="Ueno S."/>
            <person name="Kasahara M."/>
        </authorList>
    </citation>
    <scope>NUCLEOTIDE SEQUENCE</scope>
</reference>
<dbReference type="GO" id="GO:0035529">
    <property type="term" value="F:NADH pyrophosphatase activity"/>
    <property type="evidence" value="ECO:0007669"/>
    <property type="project" value="TreeGrafter"/>
</dbReference>
<dbReference type="GO" id="GO:0047631">
    <property type="term" value="F:ADP-ribose diphosphatase activity"/>
    <property type="evidence" value="ECO:0007669"/>
    <property type="project" value="TreeGrafter"/>
</dbReference>
<dbReference type="CDD" id="cd04670">
    <property type="entry name" value="NUDIX_ASFGF2_Nudt6"/>
    <property type="match status" value="1"/>
</dbReference>
<evidence type="ECO:0000256" key="3">
    <source>
        <dbReference type="ARBA" id="ARBA00022801"/>
    </source>
</evidence>
<feature type="domain" description="Nudix hydrolase" evidence="5">
    <location>
        <begin position="140"/>
        <end position="270"/>
    </location>
</feature>
<keyword evidence="7" id="KW-1185">Reference proteome</keyword>
<dbReference type="InterPro" id="IPR040618">
    <property type="entry name" value="Pre-Nudix"/>
</dbReference>
<dbReference type="PRINTS" id="PR00502">
    <property type="entry name" value="NUDIXFAMILY"/>
</dbReference>
<dbReference type="SUPFAM" id="SSF55811">
    <property type="entry name" value="Nudix"/>
    <property type="match status" value="1"/>
</dbReference>
<accession>A0AAD3RPU2</accession>
<name>A0AAD3RPU2_CRYJA</name>
<keyword evidence="3 4" id="KW-0378">Hydrolase</keyword>
<dbReference type="PANTHER" id="PTHR13994:SF13">
    <property type="entry name" value="FI03680P"/>
    <property type="match status" value="1"/>
</dbReference>
<dbReference type="PANTHER" id="PTHR13994">
    <property type="entry name" value="NUDIX HYDROLASE RELATED"/>
    <property type="match status" value="1"/>
</dbReference>
<dbReference type="FunFam" id="3.40.630.30:FF:000016">
    <property type="entry name" value="nudix hydrolase 2"/>
    <property type="match status" value="1"/>
</dbReference>
<dbReference type="PROSITE" id="PS00893">
    <property type="entry name" value="NUDIX_BOX"/>
    <property type="match status" value="1"/>
</dbReference>
<dbReference type="InterPro" id="IPR020084">
    <property type="entry name" value="NUDIX_hydrolase_CS"/>
</dbReference>
<keyword evidence="2" id="KW-0479">Metal-binding</keyword>
<evidence type="ECO:0000256" key="1">
    <source>
        <dbReference type="ARBA" id="ARBA00005582"/>
    </source>
</evidence>
<proteinExistence type="inferred from homology"/>
<dbReference type="GO" id="GO:0046872">
    <property type="term" value="F:metal ion binding"/>
    <property type="evidence" value="ECO:0007669"/>
    <property type="project" value="UniProtKB-KW"/>
</dbReference>
<evidence type="ECO:0000256" key="2">
    <source>
        <dbReference type="ARBA" id="ARBA00022723"/>
    </source>
</evidence>
<dbReference type="InterPro" id="IPR003293">
    <property type="entry name" value="Nudix_hydrolase6-like"/>
</dbReference>
<evidence type="ECO:0000256" key="4">
    <source>
        <dbReference type="RuleBase" id="RU003476"/>
    </source>
</evidence>
<dbReference type="PRINTS" id="PR01356">
    <property type="entry name" value="GFGPROTEIN"/>
</dbReference>
<dbReference type="Gene3D" id="3.40.630.30">
    <property type="match status" value="1"/>
</dbReference>
<dbReference type="InterPro" id="IPR015797">
    <property type="entry name" value="NUDIX_hydrolase-like_dom_sf"/>
</dbReference>
<comment type="similarity">
    <text evidence="1 4">Belongs to the Nudix hydrolase family.</text>
</comment>
<dbReference type="Proteomes" id="UP001234787">
    <property type="component" value="Unassembled WGS sequence"/>
</dbReference>
<dbReference type="InterPro" id="IPR000086">
    <property type="entry name" value="NUDIX_hydrolase_dom"/>
</dbReference>
<sequence length="306" mass="33507">LLGSSQIQSCSQSYSEGRCLHCTMAFPTNEVSATTNDVETVLNEICEVLKAHEDRYDGVIVDTENMQNDACRFAASLKASLSQWARQGKKVVWIKVPKEQAKLVPVAIEVGFGYHHAEPSYVMLVHWIPQTPPTIPDNASHQAGVAAFVFNEEGEVLVVQEKCGPYKDSGLWKMPTGRINQGEGIKEGAVREVQEETGINTEFVQVVGFRDGHNAPFGKSDLLFVCMLRSLSSNIVVQDTEISVAKWMAIEEFASQPKNQQSKLLKDMIGVCVANVNGQCEGFSGIGISSNSRKPSAFFCTALNSE</sequence>
<gene>
    <name evidence="6" type="ORF">SUGI_1342910</name>
</gene>
<evidence type="ECO:0000313" key="7">
    <source>
        <dbReference type="Proteomes" id="UP001234787"/>
    </source>
</evidence>
<dbReference type="InterPro" id="IPR020476">
    <property type="entry name" value="Nudix_hydrolase"/>
</dbReference>
<evidence type="ECO:0000313" key="6">
    <source>
        <dbReference type="EMBL" id="GLJ57566.1"/>
    </source>
</evidence>
<dbReference type="Pfam" id="PF18290">
    <property type="entry name" value="Nudix_hydro"/>
    <property type="match status" value="1"/>
</dbReference>
<comment type="caution">
    <text evidence="6">The sequence shown here is derived from an EMBL/GenBank/DDBJ whole genome shotgun (WGS) entry which is preliminary data.</text>
</comment>
<dbReference type="AlphaFoldDB" id="A0AAD3RPU2"/>
<dbReference type="Pfam" id="PF00293">
    <property type="entry name" value="NUDIX"/>
    <property type="match status" value="1"/>
</dbReference>
<dbReference type="PROSITE" id="PS51462">
    <property type="entry name" value="NUDIX"/>
    <property type="match status" value="1"/>
</dbReference>
<evidence type="ECO:0000259" key="5">
    <source>
        <dbReference type="PROSITE" id="PS51462"/>
    </source>
</evidence>